<organism evidence="1 2">
    <name type="scientific">Desmophyllum pertusum</name>
    <dbReference type="NCBI Taxonomy" id="174260"/>
    <lineage>
        <taxon>Eukaryota</taxon>
        <taxon>Metazoa</taxon>
        <taxon>Cnidaria</taxon>
        <taxon>Anthozoa</taxon>
        <taxon>Hexacorallia</taxon>
        <taxon>Scleractinia</taxon>
        <taxon>Caryophylliina</taxon>
        <taxon>Caryophylliidae</taxon>
        <taxon>Desmophyllum</taxon>
    </lineage>
</organism>
<name>A0A9X0A7X9_9CNID</name>
<dbReference type="OrthoDB" id="5990143at2759"/>
<protein>
    <recommendedName>
        <fullName evidence="3">MULE transposase domain-containing protein</fullName>
    </recommendedName>
</protein>
<keyword evidence="2" id="KW-1185">Reference proteome</keyword>
<evidence type="ECO:0000313" key="2">
    <source>
        <dbReference type="Proteomes" id="UP001163046"/>
    </source>
</evidence>
<proteinExistence type="predicted"/>
<evidence type="ECO:0000313" key="1">
    <source>
        <dbReference type="EMBL" id="KAJ7394459.1"/>
    </source>
</evidence>
<dbReference type="Proteomes" id="UP001163046">
    <property type="component" value="Unassembled WGS sequence"/>
</dbReference>
<reference evidence="1" key="1">
    <citation type="submission" date="2023-01" db="EMBL/GenBank/DDBJ databases">
        <title>Genome assembly of the deep-sea coral Lophelia pertusa.</title>
        <authorList>
            <person name="Herrera S."/>
            <person name="Cordes E."/>
        </authorList>
    </citation>
    <scope>NUCLEOTIDE SEQUENCE</scope>
    <source>
        <strain evidence="1">USNM1676648</strain>
        <tissue evidence="1">Polyp</tissue>
    </source>
</reference>
<sequence length="307" mass="34873">MANDEKQGDTNNVFIRSIQTHPNPLFLVLSTATQFQNLETYCTSEYASSVMTIDPTFNIGKFSVTPVTYQDLLLVSKRTGEHSICIGPLLVSQNLTYDVFSDFIYCLQKNCPSIKNGLRSFGTDGERALEKALAEGFPKSVKLRCMSHFRNNVKEHLKDVDKESKTKIINQVFGQNSGDGIYKEGLLDADSGELFQSLYESVRDDWKEITPTFVSWFDTKIPTIKESMLANVRKAAGLGSPPAKFYTHSSESNNHVIKHKERYREVSLPQFVQDMKELRRDYDDDFVKAITGRGEYKNEILSSRAHH</sequence>
<comment type="caution">
    <text evidence="1">The sequence shown here is derived from an EMBL/GenBank/DDBJ whole genome shotgun (WGS) entry which is preliminary data.</text>
</comment>
<gene>
    <name evidence="1" type="ORF">OS493_000270</name>
</gene>
<dbReference type="EMBL" id="MU825396">
    <property type="protein sequence ID" value="KAJ7394459.1"/>
    <property type="molecule type" value="Genomic_DNA"/>
</dbReference>
<dbReference type="AlphaFoldDB" id="A0A9X0A7X9"/>
<accession>A0A9X0A7X9</accession>
<evidence type="ECO:0008006" key="3">
    <source>
        <dbReference type="Google" id="ProtNLM"/>
    </source>
</evidence>